<protein>
    <submittedName>
        <fullName evidence="4">Uncharacterized protein</fullName>
    </submittedName>
</protein>
<dbReference type="InterPro" id="IPR009050">
    <property type="entry name" value="Globin-like_sf"/>
</dbReference>
<evidence type="ECO:0000313" key="5">
    <source>
        <dbReference type="Proteomes" id="UP000031829"/>
    </source>
</evidence>
<evidence type="ECO:0000256" key="2">
    <source>
        <dbReference type="ARBA" id="ARBA00022991"/>
    </source>
</evidence>
<dbReference type="InterPro" id="IPR038719">
    <property type="entry name" value="Phycobilisome_asu/bsu_sf"/>
</dbReference>
<dbReference type="Gene3D" id="1.10.490.20">
    <property type="entry name" value="Phycocyanins"/>
    <property type="match status" value="1"/>
</dbReference>
<dbReference type="SUPFAM" id="SSF46458">
    <property type="entry name" value="Globin-like"/>
    <property type="match status" value="1"/>
</dbReference>
<comment type="similarity">
    <text evidence="1">Belongs to the phycobiliprotein family.</text>
</comment>
<keyword evidence="3" id="KW-0089">Bile pigment</keyword>
<name>A0A0B6AL34_PRIM2</name>
<dbReference type="HOGENOM" id="CLU_159896_0_0_9"/>
<dbReference type="Proteomes" id="UP000031829">
    <property type="component" value="Chromosome"/>
</dbReference>
<dbReference type="AlphaFoldDB" id="A0A0B6AL34"/>
<gene>
    <name evidence="4" type="ORF">BG04_22</name>
</gene>
<evidence type="ECO:0000256" key="1">
    <source>
        <dbReference type="ARBA" id="ARBA00008182"/>
    </source>
</evidence>
<sequence>MSSLPVNKIVERVTEKIYELEPSLLEKFGERGKERCYEDNHYHMKYLETTYKLDNLQIFTDYALWLNNLLTSRGMKTQHIIDNFKFIQEALFELDNYGDKQVQAYVTYLEEANHILKQQQL</sequence>
<evidence type="ECO:0000256" key="3">
    <source>
        <dbReference type="ARBA" id="ARBA00023307"/>
    </source>
</evidence>
<reference evidence="4 5" key="1">
    <citation type="journal article" date="2015" name="Genome Announc.">
        <title>Complete genome sequences for 35 biothreat assay-relevant bacillus species.</title>
        <authorList>
            <person name="Johnson S.L."/>
            <person name="Daligault H.E."/>
            <person name="Davenport K.W."/>
            <person name="Jaissle J."/>
            <person name="Frey K.G."/>
            <person name="Ladner J.T."/>
            <person name="Broomall S.M."/>
            <person name="Bishop-Lilly K.A."/>
            <person name="Bruce D.C."/>
            <person name="Gibbons H.S."/>
            <person name="Coyne S.R."/>
            <person name="Lo C.C."/>
            <person name="Meincke L."/>
            <person name="Munk A.C."/>
            <person name="Koroleva G.I."/>
            <person name="Rosenzweig C.N."/>
            <person name="Palacios G.F."/>
            <person name="Redden C.L."/>
            <person name="Minogue T.D."/>
            <person name="Chain P.S."/>
        </authorList>
    </citation>
    <scope>NUCLEOTIDE SEQUENCE [LARGE SCALE GENOMIC DNA]</scope>
    <source>
        <strain evidence="5">ATCC 14581 / DSM 32 / JCM 2506 / NBRC 15308 / NCIMB 9376 / NCTC 10342 / NRRL B-14308 / VKM B-512</strain>
    </source>
</reference>
<dbReference type="GeneID" id="93643548"/>
<accession>A0A0B6AL34</accession>
<evidence type="ECO:0000313" key="4">
    <source>
        <dbReference type="EMBL" id="AJI21308.1"/>
    </source>
</evidence>
<organism evidence="4 5">
    <name type="scientific">Priestia megaterium (strain ATCC 14581 / DSM 32 / CCUG 1817 / JCM 2506 / NBRC 15308 / NCIMB 9376 / NCTC 10342 / NRRL B-14308 / VKM B-512 / Ford 19)</name>
    <name type="common">Bacillus megaterium</name>
    <dbReference type="NCBI Taxonomy" id="1348623"/>
    <lineage>
        <taxon>Bacteria</taxon>
        <taxon>Bacillati</taxon>
        <taxon>Bacillota</taxon>
        <taxon>Bacilli</taxon>
        <taxon>Bacillales</taxon>
        <taxon>Bacillaceae</taxon>
        <taxon>Priestia</taxon>
    </lineage>
</organism>
<dbReference type="EMBL" id="CP009920">
    <property type="protein sequence ID" value="AJI21308.1"/>
    <property type="molecule type" value="Genomic_DNA"/>
</dbReference>
<dbReference type="RefSeq" id="WP_016764767.1">
    <property type="nucleotide sequence ID" value="NZ_BCVB01000006.1"/>
</dbReference>
<keyword evidence="2" id="KW-0157">Chromophore</keyword>
<dbReference type="KEGG" id="bmeg:BG04_22"/>
<proteinExistence type="inferred from homology"/>